<proteinExistence type="inferred from homology"/>
<evidence type="ECO:0000313" key="10">
    <source>
        <dbReference type="Proteomes" id="UP000183832"/>
    </source>
</evidence>
<dbReference type="Proteomes" id="UP000183832">
    <property type="component" value="Unassembled WGS sequence"/>
</dbReference>
<dbReference type="EMBL" id="CVRI01000052">
    <property type="protein sequence ID" value="CRK99742.1"/>
    <property type="molecule type" value="Genomic_DNA"/>
</dbReference>
<sequence>MLKLCNLRVLPNYVNTKFIHTSGSNFIDHKWREANRLCRNPNTEGPLTDLPDFTYMDGRPTPFGRAQKFRLINQQRLAEKIYTGTKEIEFAINRHKKLKEDEIKNKQDILDSKFKRKGHHLLQKNE</sequence>
<dbReference type="GO" id="GO:0003735">
    <property type="term" value="F:structural constituent of ribosome"/>
    <property type="evidence" value="ECO:0007669"/>
    <property type="project" value="InterPro"/>
</dbReference>
<accession>A0A1J1IKY4</accession>
<dbReference type="PANTHER" id="PTHR34090:SF1">
    <property type="entry name" value="LARGE RIBOSOMAL SUBUNIT PROTEIN ML52"/>
    <property type="match status" value="1"/>
</dbReference>
<keyword evidence="4" id="KW-0689">Ribosomal protein</keyword>
<dbReference type="InterPro" id="IPR034596">
    <property type="entry name" value="Ribosomal_mL52"/>
</dbReference>
<evidence type="ECO:0000313" key="9">
    <source>
        <dbReference type="EMBL" id="CRK99742.1"/>
    </source>
</evidence>
<evidence type="ECO:0000256" key="2">
    <source>
        <dbReference type="ARBA" id="ARBA00007232"/>
    </source>
</evidence>
<dbReference type="GO" id="GO:0032543">
    <property type="term" value="P:mitochondrial translation"/>
    <property type="evidence" value="ECO:0007669"/>
    <property type="project" value="InterPro"/>
</dbReference>
<gene>
    <name evidence="9" type="ORF">CLUMA_CG012962</name>
</gene>
<organism evidence="9 10">
    <name type="scientific">Clunio marinus</name>
    <dbReference type="NCBI Taxonomy" id="568069"/>
    <lineage>
        <taxon>Eukaryota</taxon>
        <taxon>Metazoa</taxon>
        <taxon>Ecdysozoa</taxon>
        <taxon>Arthropoda</taxon>
        <taxon>Hexapoda</taxon>
        <taxon>Insecta</taxon>
        <taxon>Pterygota</taxon>
        <taxon>Neoptera</taxon>
        <taxon>Endopterygota</taxon>
        <taxon>Diptera</taxon>
        <taxon>Nematocera</taxon>
        <taxon>Chironomoidea</taxon>
        <taxon>Chironomidae</taxon>
        <taxon>Clunio</taxon>
    </lineage>
</organism>
<protein>
    <recommendedName>
        <fullName evidence="7">Large ribosomal subunit protein mL52</fullName>
    </recommendedName>
    <alternativeName>
        <fullName evidence="8">39S ribosomal protein L52, mitochondrial</fullName>
    </alternativeName>
</protein>
<keyword evidence="6" id="KW-0687">Ribonucleoprotein</keyword>
<dbReference type="PANTHER" id="PTHR34090">
    <property type="entry name" value="39S RIBOSOMAL PROTEIN L52, MITOCHONDRIAL"/>
    <property type="match status" value="1"/>
</dbReference>
<dbReference type="Pfam" id="PF18699">
    <property type="entry name" value="MRPL52"/>
    <property type="match status" value="1"/>
</dbReference>
<evidence type="ECO:0000256" key="1">
    <source>
        <dbReference type="ARBA" id="ARBA00004173"/>
    </source>
</evidence>
<evidence type="ECO:0000256" key="3">
    <source>
        <dbReference type="ARBA" id="ARBA00022946"/>
    </source>
</evidence>
<evidence type="ECO:0000256" key="4">
    <source>
        <dbReference type="ARBA" id="ARBA00022980"/>
    </source>
</evidence>
<dbReference type="STRING" id="568069.A0A1J1IKY4"/>
<dbReference type="AlphaFoldDB" id="A0A1J1IKY4"/>
<keyword evidence="3" id="KW-0809">Transit peptide</keyword>
<reference evidence="9 10" key="1">
    <citation type="submission" date="2015-04" db="EMBL/GenBank/DDBJ databases">
        <authorList>
            <person name="Syromyatnikov M.Y."/>
            <person name="Popov V.N."/>
        </authorList>
    </citation>
    <scope>NUCLEOTIDE SEQUENCE [LARGE SCALE GENOMIC DNA]</scope>
</reference>
<comment type="similarity">
    <text evidence="2">Belongs to the mitochondrion-specific ribosomal protein mL52 family.</text>
</comment>
<evidence type="ECO:0000256" key="7">
    <source>
        <dbReference type="ARBA" id="ARBA00035181"/>
    </source>
</evidence>
<keyword evidence="5" id="KW-0496">Mitochondrion</keyword>
<evidence type="ECO:0000256" key="5">
    <source>
        <dbReference type="ARBA" id="ARBA00023128"/>
    </source>
</evidence>
<evidence type="ECO:0000256" key="8">
    <source>
        <dbReference type="ARBA" id="ARBA00035425"/>
    </source>
</evidence>
<name>A0A1J1IKY4_9DIPT</name>
<dbReference type="OrthoDB" id="10249237at2759"/>
<evidence type="ECO:0000256" key="6">
    <source>
        <dbReference type="ARBA" id="ARBA00023274"/>
    </source>
</evidence>
<keyword evidence="10" id="KW-1185">Reference proteome</keyword>
<comment type="subcellular location">
    <subcellularLocation>
        <location evidence="1">Mitochondrion</location>
    </subcellularLocation>
</comment>
<dbReference type="GO" id="GO:0005762">
    <property type="term" value="C:mitochondrial large ribosomal subunit"/>
    <property type="evidence" value="ECO:0007669"/>
    <property type="project" value="InterPro"/>
</dbReference>